<keyword evidence="5" id="KW-1185">Reference proteome</keyword>
<dbReference type="GO" id="GO:0006281">
    <property type="term" value="P:DNA repair"/>
    <property type="evidence" value="ECO:0007669"/>
    <property type="project" value="TreeGrafter"/>
</dbReference>
<dbReference type="GO" id="GO:0043596">
    <property type="term" value="C:nuclear replication fork"/>
    <property type="evidence" value="ECO:0007669"/>
    <property type="project" value="TreeGrafter"/>
</dbReference>
<accession>A0AAV0FXP9</accession>
<feature type="region of interest" description="Disordered" evidence="3">
    <location>
        <begin position="534"/>
        <end position="557"/>
    </location>
</feature>
<dbReference type="GO" id="GO:0016787">
    <property type="term" value="F:hydrolase activity"/>
    <property type="evidence" value="ECO:0007669"/>
    <property type="project" value="UniProtKB-KW"/>
</dbReference>
<dbReference type="PANTHER" id="PTHR45766:SF5">
    <property type="entry name" value="SNF2 DOMAIN-CONTAINING PROTEIN _ HELICASE DOMAIN-CONTAINING PROTEIN _ HNH ENDONUCLEASE DOMAIN-CONTAINING PROTEIN"/>
    <property type="match status" value="1"/>
</dbReference>
<evidence type="ECO:0000256" key="3">
    <source>
        <dbReference type="SAM" id="MobiDB-lite"/>
    </source>
</evidence>
<comment type="caution">
    <text evidence="4">The sequence shown here is derived from an EMBL/GenBank/DDBJ whole genome shotgun (WGS) entry which is preliminary data.</text>
</comment>
<feature type="region of interest" description="Disordered" evidence="3">
    <location>
        <begin position="1"/>
        <end position="22"/>
    </location>
</feature>
<evidence type="ECO:0000256" key="1">
    <source>
        <dbReference type="ARBA" id="ARBA00004474"/>
    </source>
</evidence>
<sequence length="965" mass="108413">MLRYERTKLVAEQSREPRRSELEKRMEAWEQEMRAMMSNFATTMKEQIQSNIEASIAAAMEEQIQSWRSSRPQQHHHLGQSCCPASNSSQMRTKSLVASPSSSQFFTSRISSPSASRTSALSSVPTVSHVEVPRSQSTTSSLSVVLSSQDSSESPAASQSSSSSSPLLSHQSTSQTSFPGSQSLTAASSSPSPTAASPSSLRTVSTRRSSSPLQSASQRANSQHHRTKESEHLAASEGKYDHSSSSMGQDSSRRDIGAGSTVELPWFNGEKVDKWIVKMEEYFRLKSTAEGRKVEIAEEAMEEEAFDWFEGWQFQTREYSWKALKESMTRHFQPTSSLNTGNQYTRSQRTSLSSQSSTRTTVFPCSSTSKVYSLSSSQVSSQSQAAAHCVLAPAPADSHTSQAPPLRLESVNLLQPSCVDRSVSRARANAKKLNEGNDESQEKLPADSLTWQASQLSSEFINQPRPISEDRFIDEDERRDERSAGVNQLSSALEYESVEDKIGGSELENPEVSDSKLLMTKLLVPETHVGITGDPVTTELPVDRTQSGSGMDRRGSTEFVIGSDGHVKLDERRRRFQEFIDVNSPSMILLLSTRDGEWGIYLSSLKSEKHLESGETALESIFNSKILDRVQQFVSEKRKSYVHIDGQISIRSFYNSKEAAERVHRQEQKNAVNLYILCAKDASDEVHWQNLYKNLHQVSSALNGRYEAAQKIEDDIVSYLERTAGIDVSNSEHLMDLSLKTEAANYIKVAMELLGGMKNPYRPYQWTVYTYNSPMMQSKEETDELDIRLEMISLLGGLFAISKCEIQEVFYLVVMEVLRRSTERTVQVWMGALKKVIICWLCDPFRDETPQILSILEKILRNYDEDLGNQVAAVLYDVAAEITTRAAGFYIAEPLHDDIGYKEEASSVIPGNVYNQFLLRFAVKDVMMKVKEMKLLDQKPRRYWEGRGSRMKRKFKIKAVSYYPP</sequence>
<feature type="region of interest" description="Disordered" evidence="3">
    <location>
        <begin position="63"/>
        <end position="256"/>
    </location>
</feature>
<dbReference type="GO" id="GO:0004520">
    <property type="term" value="F:DNA endonuclease activity"/>
    <property type="evidence" value="ECO:0007669"/>
    <property type="project" value="TreeGrafter"/>
</dbReference>
<dbReference type="GO" id="GO:0009536">
    <property type="term" value="C:plastid"/>
    <property type="evidence" value="ECO:0007669"/>
    <property type="project" value="UniProtKB-SubCell"/>
</dbReference>
<comment type="subcellular location">
    <subcellularLocation>
        <location evidence="1">Plastid</location>
    </subcellularLocation>
</comment>
<feature type="compositionally biased region" description="Polar residues" evidence="3">
    <location>
        <begin position="83"/>
        <end position="98"/>
    </location>
</feature>
<dbReference type="InterPro" id="IPR027417">
    <property type="entry name" value="P-loop_NTPase"/>
</dbReference>
<reference evidence="4" key="1">
    <citation type="submission" date="2022-07" db="EMBL/GenBank/DDBJ databases">
        <authorList>
            <person name="Macas J."/>
            <person name="Novak P."/>
            <person name="Neumann P."/>
        </authorList>
    </citation>
    <scope>NUCLEOTIDE SEQUENCE</scope>
</reference>
<name>A0AAV0FXP9_9ASTE</name>
<feature type="compositionally biased region" description="Low complexity" evidence="3">
    <location>
        <begin position="135"/>
        <end position="213"/>
    </location>
</feature>
<evidence type="ECO:0000256" key="2">
    <source>
        <dbReference type="ARBA" id="ARBA00022801"/>
    </source>
</evidence>
<feature type="compositionally biased region" description="Polar residues" evidence="3">
    <location>
        <begin position="333"/>
        <end position="344"/>
    </location>
</feature>
<keyword evidence="2" id="KW-0378">Hydrolase</keyword>
<dbReference type="PANTHER" id="PTHR45766">
    <property type="entry name" value="DNA ANNEALING HELICASE AND ENDONUCLEASE ZRANB3 FAMILY MEMBER"/>
    <property type="match status" value="1"/>
</dbReference>
<feature type="compositionally biased region" description="Low complexity" evidence="3">
    <location>
        <begin position="99"/>
        <end position="123"/>
    </location>
</feature>
<protein>
    <submittedName>
        <fullName evidence="4">Uncharacterized protein</fullName>
    </submittedName>
</protein>
<organism evidence="4 5">
    <name type="scientific">Cuscuta epithymum</name>
    <dbReference type="NCBI Taxonomy" id="186058"/>
    <lineage>
        <taxon>Eukaryota</taxon>
        <taxon>Viridiplantae</taxon>
        <taxon>Streptophyta</taxon>
        <taxon>Embryophyta</taxon>
        <taxon>Tracheophyta</taxon>
        <taxon>Spermatophyta</taxon>
        <taxon>Magnoliopsida</taxon>
        <taxon>eudicotyledons</taxon>
        <taxon>Gunneridae</taxon>
        <taxon>Pentapetalae</taxon>
        <taxon>asterids</taxon>
        <taxon>lamiids</taxon>
        <taxon>Solanales</taxon>
        <taxon>Convolvulaceae</taxon>
        <taxon>Cuscuteae</taxon>
        <taxon>Cuscuta</taxon>
        <taxon>Cuscuta subgen. Cuscuta</taxon>
    </lineage>
</organism>
<gene>
    <name evidence="4" type="ORF">CEPIT_LOCUS38363</name>
</gene>
<dbReference type="Proteomes" id="UP001152523">
    <property type="component" value="Unassembled WGS sequence"/>
</dbReference>
<feature type="region of interest" description="Disordered" evidence="3">
    <location>
        <begin position="462"/>
        <end position="491"/>
    </location>
</feature>
<feature type="compositionally biased region" description="Polar residues" evidence="3">
    <location>
        <begin position="63"/>
        <end position="72"/>
    </location>
</feature>
<dbReference type="AlphaFoldDB" id="A0AAV0FXP9"/>
<feature type="compositionally biased region" description="Basic and acidic residues" evidence="3">
    <location>
        <begin position="228"/>
        <end position="242"/>
    </location>
</feature>
<dbReference type="GO" id="GO:0031297">
    <property type="term" value="P:replication fork processing"/>
    <property type="evidence" value="ECO:0007669"/>
    <property type="project" value="TreeGrafter"/>
</dbReference>
<dbReference type="EMBL" id="CAMAPF010001023">
    <property type="protein sequence ID" value="CAH9140463.1"/>
    <property type="molecule type" value="Genomic_DNA"/>
</dbReference>
<proteinExistence type="predicted"/>
<feature type="region of interest" description="Disordered" evidence="3">
    <location>
        <begin position="333"/>
        <end position="361"/>
    </location>
</feature>
<dbReference type="Gene3D" id="3.40.50.300">
    <property type="entry name" value="P-loop containing nucleotide triphosphate hydrolases"/>
    <property type="match status" value="1"/>
</dbReference>
<evidence type="ECO:0000313" key="5">
    <source>
        <dbReference type="Proteomes" id="UP001152523"/>
    </source>
</evidence>
<evidence type="ECO:0000313" key="4">
    <source>
        <dbReference type="EMBL" id="CAH9140463.1"/>
    </source>
</evidence>
<feature type="compositionally biased region" description="Low complexity" evidence="3">
    <location>
        <begin position="345"/>
        <end position="361"/>
    </location>
</feature>